<evidence type="ECO:0000256" key="6">
    <source>
        <dbReference type="HAMAP-Rule" id="MF_00163"/>
    </source>
</evidence>
<organism evidence="7 8">
    <name type="scientific">Actinomyces johnsonii F0542</name>
    <dbReference type="NCBI Taxonomy" id="1321818"/>
    <lineage>
        <taxon>Bacteria</taxon>
        <taxon>Bacillati</taxon>
        <taxon>Actinomycetota</taxon>
        <taxon>Actinomycetes</taxon>
        <taxon>Actinomycetales</taxon>
        <taxon>Actinomycetaceae</taxon>
        <taxon>Actinomyces</taxon>
    </lineage>
</organism>
<comment type="function">
    <text evidence="6">Removes the formyl group from the N-terminal Met of newly synthesized proteins. Requires at least a dipeptide for an efficient rate of reaction. N-terminal L-methionine is a prerequisite for activity but the enzyme has broad specificity at other positions.</text>
</comment>
<evidence type="ECO:0000256" key="1">
    <source>
        <dbReference type="ARBA" id="ARBA00010759"/>
    </source>
</evidence>
<comment type="caution">
    <text evidence="7">The sequence shown here is derived from an EMBL/GenBank/DDBJ whole genome shotgun (WGS) entry which is preliminary data.</text>
</comment>
<dbReference type="HOGENOM" id="CLU_061901_1_2_11"/>
<dbReference type="GO" id="GO:0006412">
    <property type="term" value="P:translation"/>
    <property type="evidence" value="ECO:0007669"/>
    <property type="project" value="UniProtKB-UniRule"/>
</dbReference>
<dbReference type="NCBIfam" id="TIGR00079">
    <property type="entry name" value="pept_deformyl"/>
    <property type="match status" value="1"/>
</dbReference>
<accession>U1QRF8</accession>
<evidence type="ECO:0000256" key="2">
    <source>
        <dbReference type="ARBA" id="ARBA00022723"/>
    </source>
</evidence>
<comment type="catalytic activity">
    <reaction evidence="6">
        <text>N-terminal N-formyl-L-methionyl-[peptide] + H2O = N-terminal L-methionyl-[peptide] + formate</text>
        <dbReference type="Rhea" id="RHEA:24420"/>
        <dbReference type="Rhea" id="RHEA-COMP:10639"/>
        <dbReference type="Rhea" id="RHEA-COMP:10640"/>
        <dbReference type="ChEBI" id="CHEBI:15377"/>
        <dbReference type="ChEBI" id="CHEBI:15740"/>
        <dbReference type="ChEBI" id="CHEBI:49298"/>
        <dbReference type="ChEBI" id="CHEBI:64731"/>
        <dbReference type="EC" id="3.5.1.88"/>
    </reaction>
</comment>
<name>U1QRF8_9ACTO</name>
<dbReference type="Pfam" id="PF01327">
    <property type="entry name" value="Pep_deformylase"/>
    <property type="match status" value="1"/>
</dbReference>
<dbReference type="AlphaFoldDB" id="U1QRF8"/>
<keyword evidence="3 6" id="KW-0378">Hydrolase</keyword>
<evidence type="ECO:0000256" key="5">
    <source>
        <dbReference type="ARBA" id="ARBA00023004"/>
    </source>
</evidence>
<dbReference type="SUPFAM" id="SSF56420">
    <property type="entry name" value="Peptide deformylase"/>
    <property type="match status" value="1"/>
</dbReference>
<comment type="similarity">
    <text evidence="1 6">Belongs to the polypeptide deformylase family.</text>
</comment>
<dbReference type="PANTHER" id="PTHR10458:SF2">
    <property type="entry name" value="PEPTIDE DEFORMYLASE, MITOCHONDRIAL"/>
    <property type="match status" value="1"/>
</dbReference>
<sequence>MRWGPHLCVRRLSGVIGVNELRRDGTNMTSPLRSWEDAAMAYRDIRIIGDPVLRTECDWITDIDDSVRALVEDLLETVDEDGRAGLAANQIGVGLRAFSWNIDGEIGYILNPKIVELSKDEYQDGDEGCLSVPGLWFPTERAWYARAQGTDLDGKEVVIEGEELMARCIQHECDHLEGHLYLDRLDRKNRAKAMKELRAQGL</sequence>
<gene>
    <name evidence="6" type="primary">def</name>
    <name evidence="7" type="ORF">HMPREF1979_01186</name>
</gene>
<dbReference type="InterPro" id="IPR023635">
    <property type="entry name" value="Peptide_deformylase"/>
</dbReference>
<dbReference type="PANTHER" id="PTHR10458">
    <property type="entry name" value="PEPTIDE DEFORMYLASE"/>
    <property type="match status" value="1"/>
</dbReference>
<evidence type="ECO:0000313" key="8">
    <source>
        <dbReference type="Proteomes" id="UP000016536"/>
    </source>
</evidence>
<evidence type="ECO:0000313" key="7">
    <source>
        <dbReference type="EMBL" id="ERH24591.1"/>
    </source>
</evidence>
<evidence type="ECO:0000256" key="4">
    <source>
        <dbReference type="ARBA" id="ARBA00022917"/>
    </source>
</evidence>
<dbReference type="PATRIC" id="fig|1321818.3.peg.990"/>
<keyword evidence="8" id="KW-1185">Reference proteome</keyword>
<feature type="active site" evidence="6">
    <location>
        <position position="172"/>
    </location>
</feature>
<dbReference type="EMBL" id="AWSE01000055">
    <property type="protein sequence ID" value="ERH24591.1"/>
    <property type="molecule type" value="Genomic_DNA"/>
</dbReference>
<feature type="binding site" evidence="6">
    <location>
        <position position="129"/>
    </location>
    <ligand>
        <name>Fe cation</name>
        <dbReference type="ChEBI" id="CHEBI:24875"/>
    </ligand>
</feature>
<keyword evidence="5 6" id="KW-0408">Iron</keyword>
<evidence type="ECO:0000256" key="3">
    <source>
        <dbReference type="ARBA" id="ARBA00022801"/>
    </source>
</evidence>
<dbReference type="GO" id="GO:0042586">
    <property type="term" value="F:peptide deformylase activity"/>
    <property type="evidence" value="ECO:0007669"/>
    <property type="project" value="UniProtKB-UniRule"/>
</dbReference>
<comment type="cofactor">
    <cofactor evidence="6">
        <name>Fe(2+)</name>
        <dbReference type="ChEBI" id="CHEBI:29033"/>
    </cofactor>
    <text evidence="6">Binds 1 Fe(2+) ion.</text>
</comment>
<reference evidence="7 8" key="1">
    <citation type="submission" date="2013-08" db="EMBL/GenBank/DDBJ databases">
        <authorList>
            <person name="Weinstock G."/>
            <person name="Sodergren E."/>
            <person name="Wylie T."/>
            <person name="Fulton L."/>
            <person name="Fulton R."/>
            <person name="Fronick C."/>
            <person name="O'Laughlin M."/>
            <person name="Godfrey J."/>
            <person name="Miner T."/>
            <person name="Herter B."/>
            <person name="Appelbaum E."/>
            <person name="Cordes M."/>
            <person name="Lek S."/>
            <person name="Wollam A."/>
            <person name="Pepin K.H."/>
            <person name="Palsikar V.B."/>
            <person name="Mitreva M."/>
            <person name="Wilson R.K."/>
        </authorList>
    </citation>
    <scope>NUCLEOTIDE SEQUENCE [LARGE SCALE GENOMIC DNA]</scope>
    <source>
        <strain evidence="7 8">F0542</strain>
    </source>
</reference>
<keyword evidence="2 6" id="KW-0479">Metal-binding</keyword>
<dbReference type="GO" id="GO:0046872">
    <property type="term" value="F:metal ion binding"/>
    <property type="evidence" value="ECO:0007669"/>
    <property type="project" value="UniProtKB-KW"/>
</dbReference>
<dbReference type="CDD" id="cd00487">
    <property type="entry name" value="Pep_deformylase"/>
    <property type="match status" value="1"/>
</dbReference>
<dbReference type="PRINTS" id="PR01576">
    <property type="entry name" value="PDEFORMYLASE"/>
</dbReference>
<feature type="binding site" evidence="6">
    <location>
        <position position="175"/>
    </location>
    <ligand>
        <name>Fe cation</name>
        <dbReference type="ChEBI" id="CHEBI:24875"/>
    </ligand>
</feature>
<dbReference type="NCBIfam" id="NF001159">
    <property type="entry name" value="PRK00150.1-3"/>
    <property type="match status" value="1"/>
</dbReference>
<protein>
    <recommendedName>
        <fullName evidence="6">Peptide deformylase</fullName>
        <shortName evidence="6">PDF</shortName>
        <ecNumber evidence="6">3.5.1.88</ecNumber>
    </recommendedName>
    <alternativeName>
        <fullName evidence="6">Polypeptide deformylase</fullName>
    </alternativeName>
</protein>
<dbReference type="EC" id="3.5.1.88" evidence="6"/>
<dbReference type="Proteomes" id="UP000016536">
    <property type="component" value="Unassembled WGS sequence"/>
</dbReference>
<dbReference type="HAMAP" id="MF_00163">
    <property type="entry name" value="Pep_deformylase"/>
    <property type="match status" value="1"/>
</dbReference>
<dbReference type="InterPro" id="IPR036821">
    <property type="entry name" value="Peptide_deformylase_sf"/>
</dbReference>
<keyword evidence="4 6" id="KW-0648">Protein biosynthesis</keyword>
<dbReference type="PIRSF" id="PIRSF004749">
    <property type="entry name" value="Pep_def"/>
    <property type="match status" value="1"/>
</dbReference>
<feature type="binding site" evidence="6">
    <location>
        <position position="171"/>
    </location>
    <ligand>
        <name>Fe cation</name>
        <dbReference type="ChEBI" id="CHEBI:24875"/>
    </ligand>
</feature>
<dbReference type="Gene3D" id="3.90.45.10">
    <property type="entry name" value="Peptide deformylase"/>
    <property type="match status" value="1"/>
</dbReference>
<proteinExistence type="inferred from homology"/>